<dbReference type="PANTHER" id="PTHR48081:SF13">
    <property type="entry name" value="ALPHA_BETA HYDROLASE"/>
    <property type="match status" value="1"/>
</dbReference>
<dbReference type="EMBL" id="CP032489">
    <property type="protein sequence ID" value="AYD48014.1"/>
    <property type="molecule type" value="Genomic_DNA"/>
</dbReference>
<sequence length="306" mass="33630">MKYYSIFLFLFICTNCFAQQNKKSWKDLNYAGDTMVYHDLDIQLPEKAEANYPVILVIYGSAWFGDNLKGTAMQTLGKPLVAAGFAVVSPNHRSSKDSVFPAQINDIKAAIRFVRANAAKYQLDTSFIGITGFSSGGHLAALAGTSEAVKNYSVGKVTEDIEGRVGQNNRFSSNVDAVVDWFGPTDIRVIDSCRSGAGYITPNSPEAMLIGGPIQNNFDKCALANPITYIDRSDPPFLIFHGDNDPLVPICQSELLHAALQKAKVFSKFVIVPGGQHGPGVMEDKYYSMMVDFFNEQLNLERNISK</sequence>
<evidence type="ECO:0000313" key="4">
    <source>
        <dbReference type="EMBL" id="AYD48014.1"/>
    </source>
</evidence>
<dbReference type="Pfam" id="PF20434">
    <property type="entry name" value="BD-FAE"/>
    <property type="match status" value="1"/>
</dbReference>
<evidence type="ECO:0000256" key="1">
    <source>
        <dbReference type="ARBA" id="ARBA00022801"/>
    </source>
</evidence>
<dbReference type="OrthoDB" id="9777975at2"/>
<dbReference type="Gene3D" id="3.40.50.1820">
    <property type="entry name" value="alpha/beta hydrolase"/>
    <property type="match status" value="1"/>
</dbReference>
<evidence type="ECO:0000256" key="2">
    <source>
        <dbReference type="SAM" id="SignalP"/>
    </source>
</evidence>
<dbReference type="AlphaFoldDB" id="A0A386HRY0"/>
<gene>
    <name evidence="4" type="ORF">D6B99_10695</name>
</gene>
<dbReference type="RefSeq" id="WP_119988048.1">
    <property type="nucleotide sequence ID" value="NZ_CP032489.1"/>
</dbReference>
<dbReference type="SUPFAM" id="SSF53474">
    <property type="entry name" value="alpha/beta-Hydrolases"/>
    <property type="match status" value="1"/>
</dbReference>
<name>A0A386HRY0_9BACT</name>
<dbReference type="KEGG" id="ark:D6B99_10695"/>
<dbReference type="Proteomes" id="UP000266118">
    <property type="component" value="Chromosome"/>
</dbReference>
<feature type="chain" id="PRO_5017370051" evidence="2">
    <location>
        <begin position="19"/>
        <end position="306"/>
    </location>
</feature>
<feature type="signal peptide" evidence="2">
    <location>
        <begin position="1"/>
        <end position="18"/>
    </location>
</feature>
<dbReference type="PANTHER" id="PTHR48081">
    <property type="entry name" value="AB HYDROLASE SUPERFAMILY PROTEIN C4A8.06C"/>
    <property type="match status" value="1"/>
</dbReference>
<organism evidence="4 5">
    <name type="scientific">Arachidicoccus soli</name>
    <dbReference type="NCBI Taxonomy" id="2341117"/>
    <lineage>
        <taxon>Bacteria</taxon>
        <taxon>Pseudomonadati</taxon>
        <taxon>Bacteroidota</taxon>
        <taxon>Chitinophagia</taxon>
        <taxon>Chitinophagales</taxon>
        <taxon>Chitinophagaceae</taxon>
        <taxon>Arachidicoccus</taxon>
    </lineage>
</organism>
<keyword evidence="5" id="KW-1185">Reference proteome</keyword>
<dbReference type="InterPro" id="IPR049492">
    <property type="entry name" value="BD-FAE-like_dom"/>
</dbReference>
<dbReference type="InterPro" id="IPR029058">
    <property type="entry name" value="AB_hydrolase_fold"/>
</dbReference>
<dbReference type="GO" id="GO:0016787">
    <property type="term" value="F:hydrolase activity"/>
    <property type="evidence" value="ECO:0007669"/>
    <property type="project" value="UniProtKB-KW"/>
</dbReference>
<feature type="domain" description="BD-FAE-like" evidence="3">
    <location>
        <begin position="40"/>
        <end position="260"/>
    </location>
</feature>
<keyword evidence="2" id="KW-0732">Signal</keyword>
<proteinExistence type="predicted"/>
<evidence type="ECO:0000313" key="5">
    <source>
        <dbReference type="Proteomes" id="UP000266118"/>
    </source>
</evidence>
<accession>A0A386HRY0</accession>
<dbReference type="InterPro" id="IPR050300">
    <property type="entry name" value="GDXG_lipolytic_enzyme"/>
</dbReference>
<evidence type="ECO:0000259" key="3">
    <source>
        <dbReference type="Pfam" id="PF20434"/>
    </source>
</evidence>
<keyword evidence="1 4" id="KW-0378">Hydrolase</keyword>
<reference evidence="4 5" key="1">
    <citation type="submission" date="2018-09" db="EMBL/GenBank/DDBJ databases">
        <title>Arachidicoccus sp. nov., a bacterium isolated from soil.</title>
        <authorList>
            <person name="Weon H.-Y."/>
            <person name="Kwon S.-W."/>
            <person name="Lee S.A."/>
        </authorList>
    </citation>
    <scope>NUCLEOTIDE SEQUENCE [LARGE SCALE GENOMIC DNA]</scope>
    <source>
        <strain evidence="4 5">KIS59-12</strain>
    </source>
</reference>
<protein>
    <submittedName>
        <fullName evidence="4">Alpha/beta hydrolase</fullName>
    </submittedName>
</protein>